<feature type="chain" id="PRO_5041257282" evidence="1">
    <location>
        <begin position="24"/>
        <end position="100"/>
    </location>
</feature>
<protein>
    <submittedName>
        <fullName evidence="2">Uncharacterized protein</fullName>
    </submittedName>
</protein>
<name>A0AA36DJ51_9BILA</name>
<accession>A0AA36DJ51</accession>
<organism evidence="2 3">
    <name type="scientific">Mesorhabditis spiculigera</name>
    <dbReference type="NCBI Taxonomy" id="96644"/>
    <lineage>
        <taxon>Eukaryota</taxon>
        <taxon>Metazoa</taxon>
        <taxon>Ecdysozoa</taxon>
        <taxon>Nematoda</taxon>
        <taxon>Chromadorea</taxon>
        <taxon>Rhabditida</taxon>
        <taxon>Rhabditina</taxon>
        <taxon>Rhabditomorpha</taxon>
        <taxon>Rhabditoidea</taxon>
        <taxon>Rhabditidae</taxon>
        <taxon>Mesorhabditinae</taxon>
        <taxon>Mesorhabditis</taxon>
    </lineage>
</organism>
<evidence type="ECO:0000313" key="3">
    <source>
        <dbReference type="Proteomes" id="UP001177023"/>
    </source>
</evidence>
<dbReference type="EMBL" id="CATQJA010002710">
    <property type="protein sequence ID" value="CAJ0587350.1"/>
    <property type="molecule type" value="Genomic_DNA"/>
</dbReference>
<evidence type="ECO:0000313" key="2">
    <source>
        <dbReference type="EMBL" id="CAJ0587350.1"/>
    </source>
</evidence>
<feature type="signal peptide" evidence="1">
    <location>
        <begin position="1"/>
        <end position="23"/>
    </location>
</feature>
<comment type="caution">
    <text evidence="2">The sequence shown here is derived from an EMBL/GenBank/DDBJ whole genome shotgun (WGS) entry which is preliminary data.</text>
</comment>
<gene>
    <name evidence="2" type="ORF">MSPICULIGERA_LOCUS25323</name>
</gene>
<dbReference type="AlphaFoldDB" id="A0AA36DJ51"/>
<keyword evidence="1" id="KW-0732">Signal</keyword>
<dbReference type="Proteomes" id="UP001177023">
    <property type="component" value="Unassembled WGS sequence"/>
</dbReference>
<keyword evidence="3" id="KW-1185">Reference proteome</keyword>
<reference evidence="2" key="1">
    <citation type="submission" date="2023-06" db="EMBL/GenBank/DDBJ databases">
        <authorList>
            <person name="Delattre M."/>
        </authorList>
    </citation>
    <scope>NUCLEOTIDE SEQUENCE</scope>
    <source>
        <strain evidence="2">AF72</strain>
    </source>
</reference>
<feature type="non-terminal residue" evidence="2">
    <location>
        <position position="1"/>
    </location>
</feature>
<proteinExistence type="predicted"/>
<sequence length="100" mass="11110">MSILRQLIVVTTIIFLLVDFSSSTGVRCTLEEAVRPGAYSTCFKEEIEERSQAVCKKDPPTDMDHGLVIQKCCTQITACTCTDEEFKSIVCPGEEINTDK</sequence>
<evidence type="ECO:0000256" key="1">
    <source>
        <dbReference type="SAM" id="SignalP"/>
    </source>
</evidence>